<evidence type="ECO:0000256" key="4">
    <source>
        <dbReference type="ARBA" id="ARBA00022840"/>
    </source>
</evidence>
<dbReference type="AlphaFoldDB" id="A0A834L880"/>
<keyword evidence="4" id="KW-0067">ATP-binding</keyword>
<keyword evidence="3" id="KW-0547">Nucleotide-binding</keyword>
<keyword evidence="5 7" id="KW-1133">Transmembrane helix</keyword>
<dbReference type="PANTHER" id="PTHR43394">
    <property type="entry name" value="ATP-DEPENDENT PERMEASE MDL1, MITOCHONDRIAL"/>
    <property type="match status" value="1"/>
</dbReference>
<evidence type="ECO:0000259" key="8">
    <source>
        <dbReference type="PROSITE" id="PS50893"/>
    </source>
</evidence>
<name>A0A834L880_RHOSS</name>
<dbReference type="GO" id="GO:0005524">
    <property type="term" value="F:ATP binding"/>
    <property type="evidence" value="ECO:0007669"/>
    <property type="project" value="UniProtKB-KW"/>
</dbReference>
<dbReference type="InterPro" id="IPR039421">
    <property type="entry name" value="Type_1_exporter"/>
</dbReference>
<protein>
    <recommendedName>
        <fullName evidence="12">ABC transporter B family member 26, chloroplastic</fullName>
    </recommendedName>
</protein>
<dbReference type="CDD" id="cd18572">
    <property type="entry name" value="ABC_6TM_TAP"/>
    <property type="match status" value="1"/>
</dbReference>
<comment type="subcellular location">
    <subcellularLocation>
        <location evidence="1">Membrane</location>
        <topology evidence="1">Multi-pass membrane protein</topology>
    </subcellularLocation>
</comment>
<dbReference type="InterPro" id="IPR017871">
    <property type="entry name" value="ABC_transporter-like_CS"/>
</dbReference>
<feature type="transmembrane region" description="Helical" evidence="7">
    <location>
        <begin position="274"/>
        <end position="302"/>
    </location>
</feature>
<dbReference type="InterPro" id="IPR003439">
    <property type="entry name" value="ABC_transporter-like_ATP-bd"/>
</dbReference>
<dbReference type="Gene3D" id="1.20.1560.10">
    <property type="entry name" value="ABC transporter type 1, transmembrane domain"/>
    <property type="match status" value="2"/>
</dbReference>
<dbReference type="InterPro" id="IPR011527">
    <property type="entry name" value="ABC1_TM_dom"/>
</dbReference>
<feature type="transmembrane region" description="Helical" evidence="7">
    <location>
        <begin position="143"/>
        <end position="166"/>
    </location>
</feature>
<dbReference type="PROSITE" id="PS50893">
    <property type="entry name" value="ABC_TRANSPORTER_2"/>
    <property type="match status" value="1"/>
</dbReference>
<evidence type="ECO:0000256" key="6">
    <source>
        <dbReference type="ARBA" id="ARBA00023136"/>
    </source>
</evidence>
<evidence type="ECO:0000313" key="11">
    <source>
        <dbReference type="Proteomes" id="UP000626092"/>
    </source>
</evidence>
<organism evidence="10 11">
    <name type="scientific">Rhododendron simsii</name>
    <name type="common">Sims's rhododendron</name>
    <dbReference type="NCBI Taxonomy" id="118357"/>
    <lineage>
        <taxon>Eukaryota</taxon>
        <taxon>Viridiplantae</taxon>
        <taxon>Streptophyta</taxon>
        <taxon>Embryophyta</taxon>
        <taxon>Tracheophyta</taxon>
        <taxon>Spermatophyta</taxon>
        <taxon>Magnoliopsida</taxon>
        <taxon>eudicotyledons</taxon>
        <taxon>Gunneridae</taxon>
        <taxon>Pentapetalae</taxon>
        <taxon>asterids</taxon>
        <taxon>Ericales</taxon>
        <taxon>Ericaceae</taxon>
        <taxon>Ericoideae</taxon>
        <taxon>Rhodoreae</taxon>
        <taxon>Rhododendron</taxon>
    </lineage>
</organism>
<evidence type="ECO:0000313" key="10">
    <source>
        <dbReference type="EMBL" id="KAF7123319.1"/>
    </source>
</evidence>
<dbReference type="Pfam" id="PF00005">
    <property type="entry name" value="ABC_tran"/>
    <property type="match status" value="1"/>
</dbReference>
<keyword evidence="2 7" id="KW-0812">Transmembrane</keyword>
<evidence type="ECO:0008006" key="12">
    <source>
        <dbReference type="Google" id="ProtNLM"/>
    </source>
</evidence>
<dbReference type="FunFam" id="3.40.50.300:FF:000218">
    <property type="entry name" value="Multidrug ABC transporter ATP-binding protein"/>
    <property type="match status" value="1"/>
</dbReference>
<dbReference type="InterPro" id="IPR027417">
    <property type="entry name" value="P-loop_NTPase"/>
</dbReference>
<dbReference type="GO" id="GO:0016020">
    <property type="term" value="C:membrane"/>
    <property type="evidence" value="ECO:0007669"/>
    <property type="project" value="UniProtKB-SubCell"/>
</dbReference>
<evidence type="ECO:0000256" key="3">
    <source>
        <dbReference type="ARBA" id="ARBA00022741"/>
    </source>
</evidence>
<accession>A0A834L880</accession>
<dbReference type="PROSITE" id="PS50929">
    <property type="entry name" value="ABC_TM1F"/>
    <property type="match status" value="1"/>
</dbReference>
<reference evidence="10" key="1">
    <citation type="submission" date="2019-11" db="EMBL/GenBank/DDBJ databases">
        <authorList>
            <person name="Liu Y."/>
            <person name="Hou J."/>
            <person name="Li T.-Q."/>
            <person name="Guan C.-H."/>
            <person name="Wu X."/>
            <person name="Wu H.-Z."/>
            <person name="Ling F."/>
            <person name="Zhang R."/>
            <person name="Shi X.-G."/>
            <person name="Ren J.-P."/>
            <person name="Chen E.-F."/>
            <person name="Sun J.-M."/>
        </authorList>
    </citation>
    <scope>NUCLEOTIDE SEQUENCE</scope>
    <source>
        <strain evidence="10">Adult_tree_wgs_1</strain>
        <tissue evidence="10">Leaves</tissue>
    </source>
</reference>
<feature type="transmembrane region" description="Helical" evidence="7">
    <location>
        <begin position="186"/>
        <end position="213"/>
    </location>
</feature>
<keyword evidence="6 7" id="KW-0472">Membrane</keyword>
<dbReference type="OrthoDB" id="6500128at2759"/>
<dbReference type="EMBL" id="WJXA01000012">
    <property type="protein sequence ID" value="KAF7123319.1"/>
    <property type="molecule type" value="Genomic_DNA"/>
</dbReference>
<dbReference type="SMART" id="SM00382">
    <property type="entry name" value="AAA"/>
    <property type="match status" value="1"/>
</dbReference>
<comment type="caution">
    <text evidence="10">The sequence shown here is derived from an EMBL/GenBank/DDBJ whole genome shotgun (WGS) entry which is preliminary data.</text>
</comment>
<sequence>MSLILPHLQPRLISSLLHESTSIYPNLKPLAFSAKPKPKTKFQSIPSVSRSNTRFRHTYVPKSASVNGFPLQSDSEVSPRDVGVKNAELSEKLRRWIAFVRSVLPGGSWWSFSEDVDVVLTAKPVTVLRALQRMWELIAKDRWIIFAAFATLIITALAEISIPHFLTASIFSAQSGQIIVFQRNVHLLVLLCVTAAICSGLRGCCFGIANMILVKRMRETLYSTLLYQDISFFDSETVGDLTSRLGADCQQVSRVIGNDLNMILRNALQGTGALVYLLILSWPLGLCTLAMCCILSAIMLLYGKYQKKAAKLTQEFTASANEVAQETFSLMRTIRVYGTEKQELGRYKHWLEKLADISLRQSAAYGLWNLSFNSLYHSTQVKMIAILYTLDGNGGAFSIVPMVIAVLIGGMSILHGKITAEQLTKFILYGEWLIFSTWWIGDGLSSLMQSVGASEKVFQLMDSLPSDQFLAQGKHIWQFLRLKLPKLRGHIEFVNVSFHYPSRATVPVLKNLNVSVHPNEVVAIVGLSGSGKSTLVNLLLRLYEPTSGQILIDGLPLKDLNVKWLRQRVGYVGQEPRLFRMDVSSNIRYGCVRRITQEDVEWAAKQAYAHDFILSLPNGYQTIVDDDLLSGGQKQRIAIARAVLRDPNILILDEATSALDAESEHNVKGVLRAVRSDRKTQRAVIIIAHRLSTIQAADRIVVMDGGQIVEWFSRLQSSTNMDTDAMAQICLWHGSSTRSEHDIGLFIGPGTHTLVDEVGSSTTPSSYHARTPYRTS</sequence>
<gene>
    <name evidence="10" type="ORF">RHSIM_Rhsim12G0110500</name>
</gene>
<evidence type="ECO:0000256" key="1">
    <source>
        <dbReference type="ARBA" id="ARBA00004141"/>
    </source>
</evidence>
<dbReference type="GO" id="GO:0015421">
    <property type="term" value="F:ABC-type oligopeptide transporter activity"/>
    <property type="evidence" value="ECO:0007669"/>
    <property type="project" value="TreeGrafter"/>
</dbReference>
<keyword evidence="11" id="KW-1185">Reference proteome</keyword>
<dbReference type="Gene3D" id="3.40.50.300">
    <property type="entry name" value="P-loop containing nucleotide triphosphate hydrolases"/>
    <property type="match status" value="1"/>
</dbReference>
<dbReference type="Pfam" id="PF00664">
    <property type="entry name" value="ABC_membrane"/>
    <property type="match status" value="1"/>
</dbReference>
<evidence type="ECO:0000256" key="5">
    <source>
        <dbReference type="ARBA" id="ARBA00022989"/>
    </source>
</evidence>
<dbReference type="GO" id="GO:0016887">
    <property type="term" value="F:ATP hydrolysis activity"/>
    <property type="evidence" value="ECO:0007669"/>
    <property type="project" value="InterPro"/>
</dbReference>
<evidence type="ECO:0000259" key="9">
    <source>
        <dbReference type="PROSITE" id="PS50929"/>
    </source>
</evidence>
<dbReference type="Proteomes" id="UP000626092">
    <property type="component" value="Unassembled WGS sequence"/>
</dbReference>
<evidence type="ECO:0000256" key="2">
    <source>
        <dbReference type="ARBA" id="ARBA00022692"/>
    </source>
</evidence>
<feature type="transmembrane region" description="Helical" evidence="7">
    <location>
        <begin position="395"/>
        <end position="414"/>
    </location>
</feature>
<proteinExistence type="predicted"/>
<dbReference type="PROSITE" id="PS00211">
    <property type="entry name" value="ABC_TRANSPORTER_1"/>
    <property type="match status" value="1"/>
</dbReference>
<dbReference type="SUPFAM" id="SSF90123">
    <property type="entry name" value="ABC transporter transmembrane region"/>
    <property type="match status" value="1"/>
</dbReference>
<dbReference type="SUPFAM" id="SSF52540">
    <property type="entry name" value="P-loop containing nucleoside triphosphate hydrolases"/>
    <property type="match status" value="1"/>
</dbReference>
<dbReference type="InterPro" id="IPR003593">
    <property type="entry name" value="AAA+_ATPase"/>
</dbReference>
<dbReference type="PANTHER" id="PTHR43394:SF19">
    <property type="entry name" value="ABC TRANSPORTER B FAMILY"/>
    <property type="match status" value="1"/>
</dbReference>
<feature type="domain" description="ABC transmembrane type-1" evidence="9">
    <location>
        <begin position="146"/>
        <end position="449"/>
    </location>
</feature>
<dbReference type="InterPro" id="IPR036640">
    <property type="entry name" value="ABC1_TM_sf"/>
</dbReference>
<evidence type="ECO:0000256" key="7">
    <source>
        <dbReference type="SAM" id="Phobius"/>
    </source>
</evidence>
<feature type="domain" description="ABC transporter" evidence="8">
    <location>
        <begin position="491"/>
        <end position="730"/>
    </location>
</feature>